<comment type="similarity">
    <text evidence="1">Belongs to the sodium:galactoside symporter (TC 2.A.2) family.</text>
</comment>
<reference evidence="3" key="2">
    <citation type="submission" date="2020-09" db="EMBL/GenBank/DDBJ databases">
        <authorList>
            <person name="Sun Q."/>
            <person name="Zhou Y."/>
        </authorList>
    </citation>
    <scope>NUCLEOTIDE SEQUENCE</scope>
    <source>
        <strain evidence="3">CGMCC 1.15880</strain>
    </source>
</reference>
<dbReference type="GO" id="GO:0008643">
    <property type="term" value="P:carbohydrate transport"/>
    <property type="evidence" value="ECO:0007669"/>
    <property type="project" value="InterPro"/>
</dbReference>
<feature type="transmembrane region" description="Helical" evidence="2">
    <location>
        <begin position="12"/>
        <end position="28"/>
    </location>
</feature>
<dbReference type="RefSeq" id="WP_188669783.1">
    <property type="nucleotide sequence ID" value="NZ_BMKA01000001.1"/>
</dbReference>
<keyword evidence="2" id="KW-0472">Membrane</keyword>
<feature type="transmembrane region" description="Helical" evidence="2">
    <location>
        <begin position="70"/>
        <end position="96"/>
    </location>
</feature>
<dbReference type="GO" id="GO:0015293">
    <property type="term" value="F:symporter activity"/>
    <property type="evidence" value="ECO:0007669"/>
    <property type="project" value="InterPro"/>
</dbReference>
<feature type="transmembrane region" description="Helical" evidence="2">
    <location>
        <begin position="280"/>
        <end position="299"/>
    </location>
</feature>
<feature type="transmembrane region" description="Helical" evidence="2">
    <location>
        <begin position="343"/>
        <end position="366"/>
    </location>
</feature>
<dbReference type="EMBL" id="BMKA01000001">
    <property type="protein sequence ID" value="GGA05034.1"/>
    <property type="molecule type" value="Genomic_DNA"/>
</dbReference>
<feature type="transmembrane region" description="Helical" evidence="2">
    <location>
        <begin position="173"/>
        <end position="191"/>
    </location>
</feature>
<keyword evidence="2" id="KW-0812">Transmembrane</keyword>
<feature type="transmembrane region" description="Helical" evidence="2">
    <location>
        <begin position="102"/>
        <end position="125"/>
    </location>
</feature>
<reference evidence="3" key="1">
    <citation type="journal article" date="2014" name="Int. J. Syst. Evol. Microbiol.">
        <title>Complete genome sequence of Corynebacterium casei LMG S-19264T (=DSM 44701T), isolated from a smear-ripened cheese.</title>
        <authorList>
            <consortium name="US DOE Joint Genome Institute (JGI-PGF)"/>
            <person name="Walter F."/>
            <person name="Albersmeier A."/>
            <person name="Kalinowski J."/>
            <person name="Ruckert C."/>
        </authorList>
    </citation>
    <scope>NUCLEOTIDE SEQUENCE</scope>
    <source>
        <strain evidence="3">CGMCC 1.15880</strain>
    </source>
</reference>
<dbReference type="AlphaFoldDB" id="A0A916QSS4"/>
<feature type="transmembrane region" description="Helical" evidence="2">
    <location>
        <begin position="253"/>
        <end position="273"/>
    </location>
</feature>
<comment type="caution">
    <text evidence="3">The sequence shown here is derived from an EMBL/GenBank/DDBJ whole genome shotgun (WGS) entry which is preliminary data.</text>
</comment>
<gene>
    <name evidence="3" type="ORF">GCM10011498_00520</name>
</gene>
<feature type="transmembrane region" description="Helical" evidence="2">
    <location>
        <begin position="381"/>
        <end position="406"/>
    </location>
</feature>
<dbReference type="Gene3D" id="1.20.1250.20">
    <property type="entry name" value="MFS general substrate transporter like domains"/>
    <property type="match status" value="2"/>
</dbReference>
<evidence type="ECO:0000256" key="1">
    <source>
        <dbReference type="ARBA" id="ARBA00009617"/>
    </source>
</evidence>
<sequence length="415" mass="43821">MEHGTRLGLHRYTAFAGVLAAAGLPLYIHAPKFYVDRYDLSLSAIGVALLGLRVLDFAQDPVLGWVVDHLGAWRGVFAGGMTALLALAMVGLFAVTAPINPLVWFTLCLAVLFTAFSALSILFYARGISKGNTLGPEGHLRLAGWRESGSLAGICLAAILPTLFLYADFSAPLALFALVFCGAAAAGAVLMRQEWHADTELPEQGSVAALLADPILRRLLLVGLLNAAPAAVSASLFLFFVEYRLGHETAAGPLLLVFFVAAAVSVPVWARIAALRGVRWTLLAGMGLSIIAFSFAITLGQGDVWPFALVCLASGAALGADMTLLPALFSARVERVHGAGGQAFGLWNFCSKLTLAIAAATVLPLLDQSGFSTVLPNPPQVLWVLTLTYAVIPSVLKSIALVVLYWTPIEESCHA</sequence>
<dbReference type="InterPro" id="IPR039672">
    <property type="entry name" value="MFS_2"/>
</dbReference>
<proteinExistence type="inferred from homology"/>
<dbReference type="SUPFAM" id="SSF103473">
    <property type="entry name" value="MFS general substrate transporter"/>
    <property type="match status" value="1"/>
</dbReference>
<feature type="transmembrane region" description="Helical" evidence="2">
    <location>
        <begin position="219"/>
        <end position="241"/>
    </location>
</feature>
<keyword evidence="2" id="KW-1133">Transmembrane helix</keyword>
<feature type="transmembrane region" description="Helical" evidence="2">
    <location>
        <begin position="305"/>
        <end position="331"/>
    </location>
</feature>
<evidence type="ECO:0000313" key="4">
    <source>
        <dbReference type="Proteomes" id="UP000628017"/>
    </source>
</evidence>
<dbReference type="Pfam" id="PF13347">
    <property type="entry name" value="MFS_2"/>
    <property type="match status" value="1"/>
</dbReference>
<dbReference type="PANTHER" id="PTHR11328">
    <property type="entry name" value="MAJOR FACILITATOR SUPERFAMILY DOMAIN-CONTAINING PROTEIN"/>
    <property type="match status" value="1"/>
</dbReference>
<dbReference type="PANTHER" id="PTHR11328:SF24">
    <property type="entry name" value="MAJOR FACILITATOR SUPERFAMILY (MFS) PROFILE DOMAIN-CONTAINING PROTEIN"/>
    <property type="match status" value="1"/>
</dbReference>
<name>A0A916QSS4_9RHOB</name>
<accession>A0A916QSS4</accession>
<protein>
    <submittedName>
        <fullName evidence="3">Sugar:cation symporter</fullName>
    </submittedName>
</protein>
<organism evidence="3 4">
    <name type="scientific">Neptunicoccus cionae</name>
    <dbReference type="NCBI Taxonomy" id="2035344"/>
    <lineage>
        <taxon>Bacteria</taxon>
        <taxon>Pseudomonadati</taxon>
        <taxon>Pseudomonadota</taxon>
        <taxon>Alphaproteobacteria</taxon>
        <taxon>Rhodobacterales</taxon>
        <taxon>Paracoccaceae</taxon>
        <taxon>Neptunicoccus</taxon>
    </lineage>
</organism>
<dbReference type="Proteomes" id="UP000628017">
    <property type="component" value="Unassembled WGS sequence"/>
</dbReference>
<evidence type="ECO:0000313" key="3">
    <source>
        <dbReference type="EMBL" id="GGA05034.1"/>
    </source>
</evidence>
<evidence type="ECO:0000256" key="2">
    <source>
        <dbReference type="SAM" id="Phobius"/>
    </source>
</evidence>
<keyword evidence="4" id="KW-1185">Reference proteome</keyword>
<dbReference type="GO" id="GO:0005886">
    <property type="term" value="C:plasma membrane"/>
    <property type="evidence" value="ECO:0007669"/>
    <property type="project" value="TreeGrafter"/>
</dbReference>
<dbReference type="InterPro" id="IPR036259">
    <property type="entry name" value="MFS_trans_sf"/>
</dbReference>